<keyword evidence="4" id="KW-1185">Reference proteome</keyword>
<comment type="caution">
    <text evidence="3">The sequence shown here is derived from an EMBL/GenBank/DDBJ whole genome shotgun (WGS) entry which is preliminary data.</text>
</comment>
<organism evidence="3 4">
    <name type="scientific">Actinocorallia longicatena</name>
    <dbReference type="NCBI Taxonomy" id="111803"/>
    <lineage>
        <taxon>Bacteria</taxon>
        <taxon>Bacillati</taxon>
        <taxon>Actinomycetota</taxon>
        <taxon>Actinomycetes</taxon>
        <taxon>Streptosporangiales</taxon>
        <taxon>Thermomonosporaceae</taxon>
        <taxon>Actinocorallia</taxon>
    </lineage>
</organism>
<dbReference type="CDD" id="cd05233">
    <property type="entry name" value="SDR_c"/>
    <property type="match status" value="1"/>
</dbReference>
<dbReference type="Gene3D" id="3.40.50.720">
    <property type="entry name" value="NAD(P)-binding Rossmann-like Domain"/>
    <property type="match status" value="1"/>
</dbReference>
<dbReference type="InterPro" id="IPR002347">
    <property type="entry name" value="SDR_fam"/>
</dbReference>
<dbReference type="PANTHER" id="PTHR24321">
    <property type="entry name" value="DEHYDROGENASES, SHORT CHAIN"/>
    <property type="match status" value="1"/>
</dbReference>
<dbReference type="InterPro" id="IPR036291">
    <property type="entry name" value="NAD(P)-bd_dom_sf"/>
</dbReference>
<keyword evidence="2" id="KW-0560">Oxidoreductase</keyword>
<evidence type="ECO:0000256" key="1">
    <source>
        <dbReference type="ARBA" id="ARBA00006484"/>
    </source>
</evidence>
<dbReference type="NCBIfam" id="NF005909">
    <property type="entry name" value="PRK07890.1"/>
    <property type="match status" value="1"/>
</dbReference>
<evidence type="ECO:0000313" key="4">
    <source>
        <dbReference type="Proteomes" id="UP001501237"/>
    </source>
</evidence>
<protein>
    <submittedName>
        <fullName evidence="3">SDR family oxidoreductase</fullName>
    </submittedName>
</protein>
<accession>A0ABP6QHK0</accession>
<dbReference type="EMBL" id="BAAAUV010000021">
    <property type="protein sequence ID" value="GAA3231363.1"/>
    <property type="molecule type" value="Genomic_DNA"/>
</dbReference>
<name>A0ABP6QHK0_9ACTN</name>
<dbReference type="SUPFAM" id="SSF51735">
    <property type="entry name" value="NAD(P)-binding Rossmann-fold domains"/>
    <property type="match status" value="1"/>
</dbReference>
<comment type="similarity">
    <text evidence="1">Belongs to the short-chain dehydrogenases/reductases (SDR) family.</text>
</comment>
<dbReference type="Pfam" id="PF13561">
    <property type="entry name" value="adh_short_C2"/>
    <property type="match status" value="1"/>
</dbReference>
<sequence>MLKGKTVIVTGVGGGLGRECVEAALREGANVVMAARTKETLSAIENELGSERLTSLSADITDADACAELVSLARATFGRVDGLVQVAAYENAWGGLWDFKPDEWRTAYDTNVLGALTLIRPVATAMKEGGGGSIVLIGSQSQYIPQLPQAGYAASKGALLTTMYYLAHELGPSNIRCNMVVPSWMWGPPVQMLVDYNASTKNITKEEAINEIVGDFPLRRMTEDGEVADVAMFFTSDHAKAVTGQHLLVNSGEMFS</sequence>
<dbReference type="PANTHER" id="PTHR24321:SF8">
    <property type="entry name" value="ESTRADIOL 17-BETA-DEHYDROGENASE 8-RELATED"/>
    <property type="match status" value="1"/>
</dbReference>
<dbReference type="Proteomes" id="UP001501237">
    <property type="component" value="Unassembled WGS sequence"/>
</dbReference>
<evidence type="ECO:0000313" key="3">
    <source>
        <dbReference type="EMBL" id="GAA3231363.1"/>
    </source>
</evidence>
<proteinExistence type="inferred from homology"/>
<dbReference type="RefSeq" id="WP_344835475.1">
    <property type="nucleotide sequence ID" value="NZ_BAAAUV010000021.1"/>
</dbReference>
<reference evidence="4" key="1">
    <citation type="journal article" date="2019" name="Int. J. Syst. Evol. Microbiol.">
        <title>The Global Catalogue of Microorganisms (GCM) 10K type strain sequencing project: providing services to taxonomists for standard genome sequencing and annotation.</title>
        <authorList>
            <consortium name="The Broad Institute Genomics Platform"/>
            <consortium name="The Broad Institute Genome Sequencing Center for Infectious Disease"/>
            <person name="Wu L."/>
            <person name="Ma J."/>
        </authorList>
    </citation>
    <scope>NUCLEOTIDE SEQUENCE [LARGE SCALE GENOMIC DNA]</scope>
    <source>
        <strain evidence="4">JCM 9377</strain>
    </source>
</reference>
<dbReference type="PRINTS" id="PR00081">
    <property type="entry name" value="GDHRDH"/>
</dbReference>
<evidence type="ECO:0000256" key="2">
    <source>
        <dbReference type="ARBA" id="ARBA00023002"/>
    </source>
</evidence>
<gene>
    <name evidence="3" type="ORF">GCM10010468_62430</name>
</gene>